<keyword evidence="2" id="KW-1185">Reference proteome</keyword>
<dbReference type="RefSeq" id="WP_338226402.1">
    <property type="nucleotide sequence ID" value="NZ_BTPD01000022.1"/>
</dbReference>
<name>A0ABQ6PXZ9_9BACT</name>
<comment type="caution">
    <text evidence="1">The sequence shown here is derived from an EMBL/GenBank/DDBJ whole genome shotgun (WGS) entry which is preliminary data.</text>
</comment>
<evidence type="ECO:0008006" key="3">
    <source>
        <dbReference type="Google" id="ProtNLM"/>
    </source>
</evidence>
<organism evidence="1 2">
    <name type="scientific">Algoriphagus confluentis</name>
    <dbReference type="NCBI Taxonomy" id="1697556"/>
    <lineage>
        <taxon>Bacteria</taxon>
        <taxon>Pseudomonadati</taxon>
        <taxon>Bacteroidota</taxon>
        <taxon>Cytophagia</taxon>
        <taxon>Cytophagales</taxon>
        <taxon>Cyclobacteriaceae</taxon>
        <taxon>Algoriphagus</taxon>
    </lineage>
</organism>
<reference evidence="1 2" key="1">
    <citation type="submission" date="2023-08" db="EMBL/GenBank/DDBJ databases">
        <title>Draft genome sequence of Algoriphagus confluentis.</title>
        <authorList>
            <person name="Takatani N."/>
            <person name="Hosokawa M."/>
            <person name="Sawabe T."/>
        </authorList>
    </citation>
    <scope>NUCLEOTIDE SEQUENCE [LARGE SCALE GENOMIC DNA]</scope>
    <source>
        <strain evidence="1 2">NBRC 111222</strain>
    </source>
</reference>
<evidence type="ECO:0000313" key="2">
    <source>
        <dbReference type="Proteomes" id="UP001338309"/>
    </source>
</evidence>
<protein>
    <recommendedName>
        <fullName evidence="3">6-bladed beta-propeller</fullName>
    </recommendedName>
</protein>
<accession>A0ABQ6PXZ9</accession>
<evidence type="ECO:0000313" key="1">
    <source>
        <dbReference type="EMBL" id="GMQ31627.1"/>
    </source>
</evidence>
<proteinExistence type="predicted"/>
<gene>
    <name evidence="1" type="ORF">Aconfl_42720</name>
</gene>
<sequence length="387" mass="44394">MKKSILIIVFIGSLSNACDLSSKGEEGCDFQGQIVKQDSPLEISALAPEDFGGSPIDFFLFQDTLAYILAEKPKNKLFILNTNEKKIVGKVDLDPNFIEYPSGIHVISPDSILISDQLVPVIFLISGNGEILDSYNLYRENLWEMPQEGFSNFSFYFGYGKTFVFLPDRNSIVFPLKQLDLWYFVQEKKNFPTFGEYSLVEKEFKGLYGNYPGVYGSDQNHLLPFYLSHPVMEVANERVIINYPLDPNLYIYDLNGTLLDQKCSSISELDLGKPLEYMMDDYDTEGVINYHKSNSYFGSFFYVKSKNKFVRMFLECVKGGDEICKYKKLYALIFDQNLDLESVKELPSEYSSNYFMYQTGFNQGFLSKTSQLTSDDLFSLSDYFIVD</sequence>
<dbReference type="EMBL" id="BTPD01000022">
    <property type="protein sequence ID" value="GMQ31627.1"/>
    <property type="molecule type" value="Genomic_DNA"/>
</dbReference>
<dbReference type="Proteomes" id="UP001338309">
    <property type="component" value="Unassembled WGS sequence"/>
</dbReference>